<reference evidence="2 3" key="1">
    <citation type="submission" date="2022-04" db="EMBL/GenBank/DDBJ databases">
        <title>Human microbiome associated bacterial genomes.</title>
        <authorList>
            <person name="Sandstrom S."/>
            <person name="Salamzade R."/>
            <person name="Kalan L.R."/>
        </authorList>
    </citation>
    <scope>NUCLEOTIDE SEQUENCE [LARGE SCALE GENOMIC DNA]</scope>
    <source>
        <strain evidence="3">p3-SID767</strain>
    </source>
</reference>
<feature type="region of interest" description="Disordered" evidence="1">
    <location>
        <begin position="156"/>
        <end position="175"/>
    </location>
</feature>
<evidence type="ECO:0008006" key="4">
    <source>
        <dbReference type="Google" id="ProtNLM"/>
    </source>
</evidence>
<feature type="compositionally biased region" description="Acidic residues" evidence="1">
    <location>
        <begin position="156"/>
        <end position="169"/>
    </location>
</feature>
<comment type="caution">
    <text evidence="2">The sequence shown here is derived from an EMBL/GenBank/DDBJ whole genome shotgun (WGS) entry which is preliminary data.</text>
</comment>
<organism evidence="2 3">
    <name type="scientific">Nesterenkonia massiliensis</name>
    <dbReference type="NCBI Taxonomy" id="1232429"/>
    <lineage>
        <taxon>Bacteria</taxon>
        <taxon>Bacillati</taxon>
        <taxon>Actinomycetota</taxon>
        <taxon>Actinomycetes</taxon>
        <taxon>Micrococcales</taxon>
        <taxon>Micrococcaceae</taxon>
        <taxon>Nesterenkonia</taxon>
    </lineage>
</organism>
<keyword evidence="3" id="KW-1185">Reference proteome</keyword>
<gene>
    <name evidence="2" type="ORF">M3B43_00550</name>
</gene>
<protein>
    <recommendedName>
        <fullName evidence="4">Heavy metal transporter</fullName>
    </recommendedName>
</protein>
<dbReference type="RefSeq" id="WP_260072101.1">
    <property type="nucleotide sequence ID" value="NZ_JALXMO010000001.1"/>
</dbReference>
<dbReference type="Proteomes" id="UP001205046">
    <property type="component" value="Unassembled WGS sequence"/>
</dbReference>
<evidence type="ECO:0000313" key="3">
    <source>
        <dbReference type="Proteomes" id="UP001205046"/>
    </source>
</evidence>
<name>A0ABT2HMC2_9MICC</name>
<sequence length="350" mass="38606">MRPNARHRSVVATRPMVRRRRRRRALVALGITTALVAGTGYGAWQYIEQNEYLLDERCEVALPEQVQRLSPSQAHNAAMISVSAVDRELPPQAAVHAVGISLQESELTVRQATNERDSRVLFARGARDWSQGASAQVAEASIDGFYDMLEERWAAEDADAEEEQNEDTEQGSAWTPELSLDEAAEALDRPHNPSFYPQHTDRARAFALPLAGQQPVVMSCTLPQLDAPEADPQGLTEELVALMPNALGVSFTEAPEGQDDDEEFEPEPVLDGVVDLSGEGSTAQMVIHVPERSGDYDYLWMVAHWAVAAAYDYGVQSVAAGPYEWNRDSGIWERQETVSDDAVVIGFSRD</sequence>
<evidence type="ECO:0000313" key="2">
    <source>
        <dbReference type="EMBL" id="MCT1605831.1"/>
    </source>
</evidence>
<proteinExistence type="predicted"/>
<accession>A0ABT2HMC2</accession>
<dbReference type="EMBL" id="JALXMO010000001">
    <property type="protein sequence ID" value="MCT1605831.1"/>
    <property type="molecule type" value="Genomic_DNA"/>
</dbReference>
<evidence type="ECO:0000256" key="1">
    <source>
        <dbReference type="SAM" id="MobiDB-lite"/>
    </source>
</evidence>